<evidence type="ECO:0000256" key="3">
    <source>
        <dbReference type="ARBA" id="ARBA00022989"/>
    </source>
</evidence>
<evidence type="ECO:0000256" key="4">
    <source>
        <dbReference type="ARBA" id="ARBA00023136"/>
    </source>
</evidence>
<evidence type="ECO:0000313" key="7">
    <source>
        <dbReference type="EMBL" id="MCZ4280410.1"/>
    </source>
</evidence>
<dbReference type="Proteomes" id="UP001069802">
    <property type="component" value="Unassembled WGS sequence"/>
</dbReference>
<comment type="subcellular location">
    <subcellularLocation>
        <location evidence="1">Membrane</location>
        <topology evidence="1">Multi-pass membrane protein</topology>
    </subcellularLocation>
</comment>
<feature type="region of interest" description="Disordered" evidence="5">
    <location>
        <begin position="196"/>
        <end position="216"/>
    </location>
</feature>
<name>A0ABT4LHI1_9PROT</name>
<evidence type="ECO:0000256" key="6">
    <source>
        <dbReference type="SAM" id="Phobius"/>
    </source>
</evidence>
<feature type="transmembrane region" description="Helical" evidence="6">
    <location>
        <begin position="108"/>
        <end position="131"/>
    </location>
</feature>
<dbReference type="EMBL" id="JAPWGY010000002">
    <property type="protein sequence ID" value="MCZ4280410.1"/>
    <property type="molecule type" value="Genomic_DNA"/>
</dbReference>
<evidence type="ECO:0000313" key="8">
    <source>
        <dbReference type="Proteomes" id="UP001069802"/>
    </source>
</evidence>
<dbReference type="PANTHER" id="PTHR36926:SF1">
    <property type="entry name" value="COLICIN V PRODUCTION PROTEIN"/>
    <property type="match status" value="1"/>
</dbReference>
<dbReference type="PANTHER" id="PTHR36926">
    <property type="entry name" value="COLICIN V PRODUCTION PROTEIN"/>
    <property type="match status" value="1"/>
</dbReference>
<reference evidence="7" key="1">
    <citation type="submission" date="2022-12" db="EMBL/GenBank/DDBJ databases">
        <title>Bacterial isolates from different developmental stages of Nematostella vectensis.</title>
        <authorList>
            <person name="Fraune S."/>
        </authorList>
    </citation>
    <scope>NUCLEOTIDE SEQUENCE</scope>
    <source>
        <strain evidence="7">G21630-S1</strain>
    </source>
</reference>
<keyword evidence="8" id="KW-1185">Reference proteome</keyword>
<evidence type="ECO:0000256" key="1">
    <source>
        <dbReference type="ARBA" id="ARBA00004141"/>
    </source>
</evidence>
<dbReference type="Pfam" id="PF02674">
    <property type="entry name" value="Colicin_V"/>
    <property type="match status" value="1"/>
</dbReference>
<keyword evidence="2 6" id="KW-0812">Transmembrane</keyword>
<comment type="caution">
    <text evidence="7">The sequence shown here is derived from an EMBL/GenBank/DDBJ whole genome shotgun (WGS) entry which is preliminary data.</text>
</comment>
<feature type="transmembrane region" description="Helical" evidence="6">
    <location>
        <begin position="33"/>
        <end position="51"/>
    </location>
</feature>
<evidence type="ECO:0000256" key="2">
    <source>
        <dbReference type="ARBA" id="ARBA00022692"/>
    </source>
</evidence>
<sequence>MENLPISLLDVAVIGILAVSGLFALFRGLVHEVLSVASWIGAGFITLWGFHPLLPYVQKFINIPFVAELVTGFAIFAVALGLMMVVIRMICKHVRASTFGPLDRSLGFLFGLVRGAVIVCLCWIALFVFLMPQEEGWPIDVERAKTRPAIQQSSALLVRLLPEKFHTETITKVLQQAEAARQVYNATQTYQKLIKPEIPDPEPKEGEPGYNDTMRTQMQKTIEAVNGSE</sequence>
<accession>A0ABT4LHI1</accession>
<feature type="compositionally biased region" description="Basic and acidic residues" evidence="5">
    <location>
        <begin position="196"/>
        <end position="207"/>
    </location>
</feature>
<protein>
    <submittedName>
        <fullName evidence="7">CvpA family protein</fullName>
    </submittedName>
</protein>
<keyword evidence="3 6" id="KW-1133">Transmembrane helix</keyword>
<keyword evidence="4 6" id="KW-0472">Membrane</keyword>
<organism evidence="7 8">
    <name type="scientific">Kiloniella laminariae</name>
    <dbReference type="NCBI Taxonomy" id="454162"/>
    <lineage>
        <taxon>Bacteria</taxon>
        <taxon>Pseudomonadati</taxon>
        <taxon>Pseudomonadota</taxon>
        <taxon>Alphaproteobacteria</taxon>
        <taxon>Rhodospirillales</taxon>
        <taxon>Kiloniellaceae</taxon>
        <taxon>Kiloniella</taxon>
    </lineage>
</organism>
<proteinExistence type="predicted"/>
<gene>
    <name evidence="7" type="ORF">O4H49_06455</name>
</gene>
<dbReference type="InterPro" id="IPR052719">
    <property type="entry name" value="CvpA-like"/>
</dbReference>
<feature type="transmembrane region" description="Helical" evidence="6">
    <location>
        <begin position="63"/>
        <end position="87"/>
    </location>
</feature>
<feature type="transmembrane region" description="Helical" evidence="6">
    <location>
        <begin position="6"/>
        <end position="26"/>
    </location>
</feature>
<evidence type="ECO:0000256" key="5">
    <source>
        <dbReference type="SAM" id="MobiDB-lite"/>
    </source>
</evidence>
<dbReference type="RefSeq" id="WP_269422612.1">
    <property type="nucleotide sequence ID" value="NZ_JAPWGY010000002.1"/>
</dbReference>
<dbReference type="InterPro" id="IPR003825">
    <property type="entry name" value="Colicin-V_CvpA"/>
</dbReference>